<dbReference type="PROSITE" id="PS51195">
    <property type="entry name" value="Q_MOTIF"/>
    <property type="match status" value="1"/>
</dbReference>
<proteinExistence type="inferred from homology"/>
<keyword evidence="3 7" id="KW-0347">Helicase</keyword>
<feature type="short sequence motif" description="Q motif" evidence="6">
    <location>
        <begin position="174"/>
        <end position="202"/>
    </location>
</feature>
<organism evidence="13">
    <name type="scientific">Culicoides sonorensis</name>
    <name type="common">Biting midge</name>
    <dbReference type="NCBI Taxonomy" id="179676"/>
    <lineage>
        <taxon>Eukaryota</taxon>
        <taxon>Metazoa</taxon>
        <taxon>Ecdysozoa</taxon>
        <taxon>Arthropoda</taxon>
        <taxon>Hexapoda</taxon>
        <taxon>Insecta</taxon>
        <taxon>Pterygota</taxon>
        <taxon>Neoptera</taxon>
        <taxon>Endopterygota</taxon>
        <taxon>Diptera</taxon>
        <taxon>Nematocera</taxon>
        <taxon>Chironomoidea</taxon>
        <taxon>Ceratopogonidae</taxon>
        <taxon>Ceratopogoninae</taxon>
        <taxon>Culicoides</taxon>
        <taxon>Monoculicoides</taxon>
    </lineage>
</organism>
<dbReference type="InterPro" id="IPR027417">
    <property type="entry name" value="P-loop_NTPase"/>
</dbReference>
<dbReference type="PROSITE" id="PS51194">
    <property type="entry name" value="HELICASE_CTER"/>
    <property type="match status" value="1"/>
</dbReference>
<dbReference type="GO" id="GO:0003724">
    <property type="term" value="F:RNA helicase activity"/>
    <property type="evidence" value="ECO:0007669"/>
    <property type="project" value="UniProtKB-EC"/>
</dbReference>
<feature type="region of interest" description="Disordered" evidence="8">
    <location>
        <begin position="643"/>
        <end position="674"/>
    </location>
</feature>
<evidence type="ECO:0000256" key="6">
    <source>
        <dbReference type="PROSITE-ProRule" id="PRU00552"/>
    </source>
</evidence>
<feature type="compositionally biased region" description="Basic residues" evidence="8">
    <location>
        <begin position="1"/>
        <end position="14"/>
    </location>
</feature>
<dbReference type="Pfam" id="PF00271">
    <property type="entry name" value="Helicase_C"/>
    <property type="match status" value="1"/>
</dbReference>
<dbReference type="GO" id="GO:0003723">
    <property type="term" value="F:RNA binding"/>
    <property type="evidence" value="ECO:0007669"/>
    <property type="project" value="UniProtKB-UniRule"/>
</dbReference>
<comment type="catalytic activity">
    <reaction evidence="7">
        <text>ATP + H2O = ADP + phosphate + H(+)</text>
        <dbReference type="Rhea" id="RHEA:13065"/>
        <dbReference type="ChEBI" id="CHEBI:15377"/>
        <dbReference type="ChEBI" id="CHEBI:15378"/>
        <dbReference type="ChEBI" id="CHEBI:30616"/>
        <dbReference type="ChEBI" id="CHEBI:43474"/>
        <dbReference type="ChEBI" id="CHEBI:456216"/>
        <dbReference type="EC" id="3.6.4.13"/>
    </reaction>
</comment>
<gene>
    <name evidence="13" type="primary">CSON003155</name>
</gene>
<evidence type="ECO:0000256" key="8">
    <source>
        <dbReference type="SAM" id="MobiDB-lite"/>
    </source>
</evidence>
<evidence type="ECO:0000259" key="11">
    <source>
        <dbReference type="PROSITE" id="PS51195"/>
    </source>
</evidence>
<dbReference type="OMA" id="YYFVERY"/>
<keyword evidence="4 7" id="KW-0067">ATP-binding</keyword>
<feature type="domain" description="Helicase ATP-binding" evidence="9">
    <location>
        <begin position="206"/>
        <end position="392"/>
    </location>
</feature>
<reference evidence="13" key="2">
    <citation type="submission" date="2018-07" db="EMBL/GenBank/DDBJ databases">
        <authorList>
            <person name="Quirk P.G."/>
            <person name="Krulwich T.A."/>
        </authorList>
    </citation>
    <scope>NUCLEOTIDE SEQUENCE</scope>
</reference>
<feature type="region of interest" description="Disordered" evidence="8">
    <location>
        <begin position="1"/>
        <end position="31"/>
    </location>
</feature>
<comment type="similarity">
    <text evidence="7">Belongs to the DEAD box helicase family.</text>
</comment>
<dbReference type="SUPFAM" id="SSF52540">
    <property type="entry name" value="P-loop containing nucleoside triphosphate hydrolases"/>
    <property type="match status" value="2"/>
</dbReference>
<keyword evidence="2 7" id="KW-0378">Hydrolase</keyword>
<dbReference type="PROSITE" id="PS51192">
    <property type="entry name" value="HELICASE_ATP_BIND_1"/>
    <property type="match status" value="1"/>
</dbReference>
<dbReference type="PANTHER" id="PTHR24031">
    <property type="entry name" value="RNA HELICASE"/>
    <property type="match status" value="1"/>
</dbReference>
<comment type="domain">
    <text evidence="7">The Q motif is unique to and characteristic of the DEAD box family of RNA helicases and controls ATP binding and hydrolysis.</text>
</comment>
<dbReference type="InterPro" id="IPR014014">
    <property type="entry name" value="RNA_helicase_DEAD_Q_motif"/>
</dbReference>
<evidence type="ECO:0000259" key="9">
    <source>
        <dbReference type="PROSITE" id="PS51192"/>
    </source>
</evidence>
<reference evidence="12" key="1">
    <citation type="submission" date="2018-04" db="EMBL/GenBank/DDBJ databases">
        <authorList>
            <person name="Go L.Y."/>
            <person name="Mitchell J.A."/>
        </authorList>
    </citation>
    <scope>NUCLEOTIDE SEQUENCE</scope>
    <source>
        <tissue evidence="12">Whole organism</tissue>
    </source>
</reference>
<feature type="domain" description="DEAD-box RNA helicase Q" evidence="11">
    <location>
        <begin position="174"/>
        <end position="202"/>
    </location>
</feature>
<dbReference type="EMBL" id="UFQT01001558">
    <property type="protein sequence ID" value="SSX31012.1"/>
    <property type="molecule type" value="Genomic_DNA"/>
</dbReference>
<dbReference type="AlphaFoldDB" id="A0A336MKS4"/>
<feature type="region of interest" description="Disordered" evidence="8">
    <location>
        <begin position="67"/>
        <end position="163"/>
    </location>
</feature>
<feature type="compositionally biased region" description="Acidic residues" evidence="8">
    <location>
        <begin position="81"/>
        <end position="96"/>
    </location>
</feature>
<evidence type="ECO:0000256" key="3">
    <source>
        <dbReference type="ARBA" id="ARBA00022806"/>
    </source>
</evidence>
<dbReference type="SMART" id="SM00487">
    <property type="entry name" value="DEXDc"/>
    <property type="match status" value="1"/>
</dbReference>
<dbReference type="Gene3D" id="3.40.50.300">
    <property type="entry name" value="P-loop containing nucleotide triphosphate hydrolases"/>
    <property type="match status" value="2"/>
</dbReference>
<evidence type="ECO:0000313" key="12">
    <source>
        <dbReference type="EMBL" id="SSX11445.1"/>
    </source>
</evidence>
<evidence type="ECO:0000256" key="1">
    <source>
        <dbReference type="ARBA" id="ARBA00022741"/>
    </source>
</evidence>
<evidence type="ECO:0000313" key="13">
    <source>
        <dbReference type="EMBL" id="SSX31012.1"/>
    </source>
</evidence>
<protein>
    <recommendedName>
        <fullName evidence="7">ATP-dependent RNA helicase</fullName>
        <ecNumber evidence="7">3.6.4.13</ecNumber>
    </recommendedName>
</protein>
<feature type="compositionally biased region" description="Polar residues" evidence="8">
    <location>
        <begin position="702"/>
        <end position="713"/>
    </location>
</feature>
<feature type="compositionally biased region" description="Basic and acidic residues" evidence="8">
    <location>
        <begin position="97"/>
        <end position="107"/>
    </location>
</feature>
<accession>A0A336MKS4</accession>
<evidence type="ECO:0000256" key="4">
    <source>
        <dbReference type="ARBA" id="ARBA00022840"/>
    </source>
</evidence>
<name>A0A336MKS4_CULSO</name>
<evidence type="ECO:0000256" key="2">
    <source>
        <dbReference type="ARBA" id="ARBA00022801"/>
    </source>
</evidence>
<dbReference type="CDD" id="cd17946">
    <property type="entry name" value="DEADc_DDX24"/>
    <property type="match status" value="1"/>
</dbReference>
<feature type="domain" description="Helicase C-terminal" evidence="10">
    <location>
        <begin position="461"/>
        <end position="608"/>
    </location>
</feature>
<dbReference type="VEuPathDB" id="VectorBase:CSON003155"/>
<dbReference type="EMBL" id="UFQS01001558">
    <property type="protein sequence ID" value="SSX11445.1"/>
    <property type="molecule type" value="Genomic_DNA"/>
</dbReference>
<sequence>MGRNNKKLNQKAKNNKWEPIKMEGQVTTHDNADFEGFSSLEVLENYDRRLVKKTKIQKDDLNLRTVDSLVLRKTKEKDSGLDSDDNILSEFDDEEDFGYRDSDEEKSSKKRRKKNSDKPGKSGKKLKTDNEPKKESKENAPGRFVLLKPPKDSDEESIDSGTDDTKINQALYKNWKELGVSSEEILKALNDKGFTNPTEIQTLALPPAIFGKRDILGAAETGSGKTLAFGIPIIEGIIRQKAKLTDDSKPLYAVILTPTRELASQIHDHFKDITKYTDIKVAAIFGGMAVPKQKRVLNQHPEIVIATPGRLWELYEEGDEHLSNLGEIKYFVVDETDRMVEKGHFEEMHKLLEVMNAEDVHKKNRRNFIFSATLTMVHDLPDYVLSKIFSEFSFHDILLIFMILGRARNSSKPLKQTPGQKIQQLIEAFGLTDPKVVDITSDTRTAKNLTESRILCQTDQKDVYLYYFLQKHPGRTIIFCNSIECVKRLVSLLSYLNCNPYCLHGNMIQKQRLKNIDRFKNNPLGLLVATDVAARGLDIPLVQHVIHYQVPRTTENYVHRSGRTARANNEGLAVLIMDPSEVKYYTKLYQDLGRTEDLPLYPTVSKFVSMARERVVLAREVEKIDLNLRRNANEDNWLETAAKEAELGSDSSDQDSDEEDFKKRDRNRTKSTLREKSLQLAQLLANPMFINTTKYPTGVLPGTTQKATDNESAVSVVKQSVAEHKEWKNNRKRKNKH</sequence>
<dbReference type="Pfam" id="PF00270">
    <property type="entry name" value="DEAD"/>
    <property type="match status" value="1"/>
</dbReference>
<dbReference type="EC" id="3.6.4.13" evidence="7"/>
<feature type="region of interest" description="Disordered" evidence="8">
    <location>
        <begin position="701"/>
        <end position="737"/>
    </location>
</feature>
<evidence type="ECO:0000256" key="7">
    <source>
        <dbReference type="RuleBase" id="RU365068"/>
    </source>
</evidence>
<evidence type="ECO:0000259" key="10">
    <source>
        <dbReference type="PROSITE" id="PS51194"/>
    </source>
</evidence>
<dbReference type="GO" id="GO:0005524">
    <property type="term" value="F:ATP binding"/>
    <property type="evidence" value="ECO:0007669"/>
    <property type="project" value="UniProtKB-UniRule"/>
</dbReference>
<keyword evidence="5 7" id="KW-0694">RNA-binding</keyword>
<dbReference type="InterPro" id="IPR014001">
    <property type="entry name" value="Helicase_ATP-bd"/>
</dbReference>
<dbReference type="GO" id="GO:0016787">
    <property type="term" value="F:hydrolase activity"/>
    <property type="evidence" value="ECO:0007669"/>
    <property type="project" value="UniProtKB-KW"/>
</dbReference>
<dbReference type="InterPro" id="IPR001650">
    <property type="entry name" value="Helicase_C-like"/>
</dbReference>
<feature type="compositionally biased region" description="Basic and acidic residues" evidence="8">
    <location>
        <begin position="116"/>
        <end position="140"/>
    </location>
</feature>
<dbReference type="InterPro" id="IPR011545">
    <property type="entry name" value="DEAD/DEAH_box_helicase_dom"/>
</dbReference>
<keyword evidence="1 7" id="KW-0547">Nucleotide-binding</keyword>
<dbReference type="CDD" id="cd18787">
    <property type="entry name" value="SF2_C_DEAD"/>
    <property type="match status" value="1"/>
</dbReference>
<dbReference type="SMART" id="SM00490">
    <property type="entry name" value="HELICc"/>
    <property type="match status" value="1"/>
</dbReference>
<feature type="compositionally biased region" description="Acidic residues" evidence="8">
    <location>
        <begin position="153"/>
        <end position="162"/>
    </location>
</feature>
<evidence type="ECO:0000256" key="5">
    <source>
        <dbReference type="ARBA" id="ARBA00022884"/>
    </source>
</evidence>
<comment type="function">
    <text evidence="7">RNA helicase.</text>
</comment>